<protein>
    <recommendedName>
        <fullName evidence="1">YgjP-like metallopeptidase domain-containing protein</fullName>
    </recommendedName>
</protein>
<dbReference type="PANTHER" id="PTHR30399:SF1">
    <property type="entry name" value="UTP PYROPHOSPHATASE"/>
    <property type="match status" value="1"/>
</dbReference>
<dbReference type="Gene3D" id="3.30.2010.10">
    <property type="entry name" value="Metalloproteases ('zincins'), catalytic domain"/>
    <property type="match status" value="1"/>
</dbReference>
<dbReference type="Pfam" id="PF01863">
    <property type="entry name" value="YgjP-like"/>
    <property type="match status" value="1"/>
</dbReference>
<sequence>MKRKIVLKDIEIEYSIIFKNKKNISIKIDNKMNILVYSPKGIAYEYLDKLIIEKSKWIIKSMKNIEKGNLVEEDRVILLGKYYETIIKKSNINRVFIEKDKVIINTVSLEKTYTRKLIVDWYKKIATDIIGTRAMEVSNKISIKPSKIIIKNQKSIWGSCNSKKEIRLNWRLVLMPYAVMEYIIIHELCHIKHMNHSKEFWSLVNYYCNDYKKSKIWLKENGVMLMNLV</sequence>
<proteinExistence type="predicted"/>
<evidence type="ECO:0000259" key="1">
    <source>
        <dbReference type="Pfam" id="PF01863"/>
    </source>
</evidence>
<dbReference type="CDD" id="cd07344">
    <property type="entry name" value="M48_yhfN_like"/>
    <property type="match status" value="1"/>
</dbReference>
<gene>
    <name evidence="2" type="ORF">SDC9_98274</name>
</gene>
<dbReference type="AlphaFoldDB" id="A0A645AE99"/>
<name>A0A645AE99_9ZZZZ</name>
<dbReference type="InterPro" id="IPR053136">
    <property type="entry name" value="UTP_pyrophosphatase-like"/>
</dbReference>
<feature type="domain" description="YgjP-like metallopeptidase" evidence="1">
    <location>
        <begin position="22"/>
        <end position="221"/>
    </location>
</feature>
<organism evidence="2">
    <name type="scientific">bioreactor metagenome</name>
    <dbReference type="NCBI Taxonomy" id="1076179"/>
    <lineage>
        <taxon>unclassified sequences</taxon>
        <taxon>metagenomes</taxon>
        <taxon>ecological metagenomes</taxon>
    </lineage>
</organism>
<dbReference type="InterPro" id="IPR002725">
    <property type="entry name" value="YgjP-like_metallopeptidase"/>
</dbReference>
<dbReference type="PANTHER" id="PTHR30399">
    <property type="entry name" value="UNCHARACTERIZED PROTEIN YGJP"/>
    <property type="match status" value="1"/>
</dbReference>
<dbReference type="EMBL" id="VSSQ01013454">
    <property type="protein sequence ID" value="MPM51525.1"/>
    <property type="molecule type" value="Genomic_DNA"/>
</dbReference>
<accession>A0A645AE99</accession>
<reference evidence="2" key="1">
    <citation type="submission" date="2019-08" db="EMBL/GenBank/DDBJ databases">
        <authorList>
            <person name="Kucharzyk K."/>
            <person name="Murdoch R.W."/>
            <person name="Higgins S."/>
            <person name="Loffler F."/>
        </authorList>
    </citation>
    <scope>NUCLEOTIDE SEQUENCE</scope>
</reference>
<comment type="caution">
    <text evidence="2">The sequence shown here is derived from an EMBL/GenBank/DDBJ whole genome shotgun (WGS) entry which is preliminary data.</text>
</comment>
<evidence type="ECO:0000313" key="2">
    <source>
        <dbReference type="EMBL" id="MPM51525.1"/>
    </source>
</evidence>